<dbReference type="PANTHER" id="PTHR11360:SF284">
    <property type="entry name" value="EG:103B4.3 PROTEIN-RELATED"/>
    <property type="match status" value="1"/>
</dbReference>
<evidence type="ECO:0000256" key="1">
    <source>
        <dbReference type="ARBA" id="ARBA00004141"/>
    </source>
</evidence>
<gene>
    <name evidence="4" type="ORF">g.45111</name>
</gene>
<dbReference type="Gene3D" id="1.20.1250.20">
    <property type="entry name" value="MFS general substrate transporter like domains"/>
    <property type="match status" value="2"/>
</dbReference>
<sequence>VASCAPRPRVALLAHWRSYVSIMTKVPEKKDSDLPPPPDGGWGWVVVFASFMIHIVTDGVTYTFGLFLVEFREYFHEGAGATAWISSILAGVTLCSGPISSAFVNKYGCRPVTIVGAVLGSICLITSAYVKSVFMLYITIGLGTGFGFGLIYLPAIVSVTCYFEKYRSLATGIAVCGSGLGTFVFAPLTQWLIETLGWQKALMVMGCLVLKCVIYGVLFRPLEMPASRAMSLEEIKPLKESVPPIVIMNGSADEQRRPHSVHTFVTPKHANGLTLAAVEDEDVVRTALSQPMLLSQQTDVTMGGRVRLHSESSSVRSAQSGIMYRKDVLYRGSLHNIPPENRKNSSIPEKAVVGKGQDDKVVVCGCFPCHQETRDTLNEMLDLSLLKDPIFILFSLSNFFTSIGFYVPYTFIVAMAKVQGLNKTDQSYLLSVIGIANTVGRIVLGYLSDKTWVNRLYVYNVCLTICGISTILSAFCYNFVTFCIYASTFGFMIGAYVGLTSVILVDLLGLHRLTNAFGLLLLFQGIASFLGPPIAGWLYDALQSYNPGFCVAGATLAISGLMLFVVPSLQRKISKSQARCVS</sequence>
<dbReference type="FunFam" id="1.20.1250.20:FF:000398">
    <property type="entry name" value="Monocarboxylate transporter 14"/>
    <property type="match status" value="1"/>
</dbReference>
<accession>A0A1B6KE90</accession>
<evidence type="ECO:0000256" key="2">
    <source>
        <dbReference type="SAM" id="Phobius"/>
    </source>
</evidence>
<feature type="transmembrane region" description="Helical" evidence="2">
    <location>
        <begin position="201"/>
        <end position="222"/>
    </location>
</feature>
<feature type="transmembrane region" description="Helical" evidence="2">
    <location>
        <begin position="136"/>
        <end position="157"/>
    </location>
</feature>
<dbReference type="Pfam" id="PF07690">
    <property type="entry name" value="MFS_1"/>
    <property type="match status" value="2"/>
</dbReference>
<feature type="transmembrane region" description="Helical" evidence="2">
    <location>
        <begin position="545"/>
        <end position="566"/>
    </location>
</feature>
<dbReference type="InterPro" id="IPR050327">
    <property type="entry name" value="Proton-linked_MCT"/>
</dbReference>
<name>A0A1B6KE90_9HEMI</name>
<dbReference type="PROSITE" id="PS50850">
    <property type="entry name" value="MFS"/>
    <property type="match status" value="1"/>
</dbReference>
<feature type="transmembrane region" description="Helical" evidence="2">
    <location>
        <begin position="486"/>
        <end position="505"/>
    </location>
</feature>
<feature type="transmembrane region" description="Helical" evidence="2">
    <location>
        <begin position="517"/>
        <end position="539"/>
    </location>
</feature>
<dbReference type="CDD" id="cd17352">
    <property type="entry name" value="MFS_MCT_SLC16"/>
    <property type="match status" value="1"/>
</dbReference>
<dbReference type="SUPFAM" id="SSF103473">
    <property type="entry name" value="MFS general substrate transporter"/>
    <property type="match status" value="1"/>
</dbReference>
<keyword evidence="2" id="KW-0472">Membrane</keyword>
<keyword evidence="2" id="KW-1133">Transmembrane helix</keyword>
<feature type="transmembrane region" description="Helical" evidence="2">
    <location>
        <begin position="111"/>
        <end position="130"/>
    </location>
</feature>
<evidence type="ECO:0000259" key="3">
    <source>
        <dbReference type="PROSITE" id="PS50850"/>
    </source>
</evidence>
<feature type="transmembrane region" description="Helical" evidence="2">
    <location>
        <begin position="456"/>
        <end position="480"/>
    </location>
</feature>
<dbReference type="InterPro" id="IPR036259">
    <property type="entry name" value="MFS_trans_sf"/>
</dbReference>
<evidence type="ECO:0000313" key="4">
    <source>
        <dbReference type="EMBL" id="JAT09778.1"/>
    </source>
</evidence>
<dbReference type="InterPro" id="IPR011701">
    <property type="entry name" value="MFS"/>
</dbReference>
<feature type="transmembrane region" description="Helical" evidence="2">
    <location>
        <begin position="390"/>
        <end position="416"/>
    </location>
</feature>
<dbReference type="GO" id="GO:0008028">
    <property type="term" value="F:monocarboxylic acid transmembrane transporter activity"/>
    <property type="evidence" value="ECO:0007669"/>
    <property type="project" value="TreeGrafter"/>
</dbReference>
<dbReference type="AlphaFoldDB" id="A0A1B6KE90"/>
<feature type="transmembrane region" description="Helical" evidence="2">
    <location>
        <begin position="428"/>
        <end position="447"/>
    </location>
</feature>
<feature type="transmembrane region" description="Helical" evidence="2">
    <location>
        <begin position="169"/>
        <end position="189"/>
    </location>
</feature>
<feature type="transmembrane region" description="Helical" evidence="2">
    <location>
        <begin position="81"/>
        <end position="104"/>
    </location>
</feature>
<organism evidence="4">
    <name type="scientific">Graphocephala atropunctata</name>
    <dbReference type="NCBI Taxonomy" id="36148"/>
    <lineage>
        <taxon>Eukaryota</taxon>
        <taxon>Metazoa</taxon>
        <taxon>Ecdysozoa</taxon>
        <taxon>Arthropoda</taxon>
        <taxon>Hexapoda</taxon>
        <taxon>Insecta</taxon>
        <taxon>Pterygota</taxon>
        <taxon>Neoptera</taxon>
        <taxon>Paraneoptera</taxon>
        <taxon>Hemiptera</taxon>
        <taxon>Auchenorrhyncha</taxon>
        <taxon>Membracoidea</taxon>
        <taxon>Cicadellidae</taxon>
        <taxon>Cicadellinae</taxon>
        <taxon>Cicadellini</taxon>
        <taxon>Graphocephala</taxon>
    </lineage>
</organism>
<feature type="non-terminal residue" evidence="4">
    <location>
        <position position="1"/>
    </location>
</feature>
<dbReference type="GO" id="GO:0016020">
    <property type="term" value="C:membrane"/>
    <property type="evidence" value="ECO:0007669"/>
    <property type="project" value="UniProtKB-SubCell"/>
</dbReference>
<feature type="transmembrane region" description="Helical" evidence="2">
    <location>
        <begin position="42"/>
        <end position="69"/>
    </location>
</feature>
<feature type="domain" description="Major facilitator superfamily (MFS) profile" evidence="3">
    <location>
        <begin position="390"/>
        <end position="582"/>
    </location>
</feature>
<keyword evidence="2" id="KW-0812">Transmembrane</keyword>
<reference evidence="4" key="1">
    <citation type="submission" date="2015-11" db="EMBL/GenBank/DDBJ databases">
        <title>De novo transcriptome assembly of four potential Pierce s Disease insect vectors from Arizona vineyards.</title>
        <authorList>
            <person name="Tassone E.E."/>
        </authorList>
    </citation>
    <scope>NUCLEOTIDE SEQUENCE</scope>
</reference>
<protein>
    <recommendedName>
        <fullName evidence="3">Major facilitator superfamily (MFS) profile domain-containing protein</fullName>
    </recommendedName>
</protein>
<dbReference type="InterPro" id="IPR020846">
    <property type="entry name" value="MFS_dom"/>
</dbReference>
<dbReference type="PANTHER" id="PTHR11360">
    <property type="entry name" value="MONOCARBOXYLATE TRANSPORTER"/>
    <property type="match status" value="1"/>
</dbReference>
<proteinExistence type="predicted"/>
<comment type="subcellular location">
    <subcellularLocation>
        <location evidence="1">Membrane</location>
        <topology evidence="1">Multi-pass membrane protein</topology>
    </subcellularLocation>
</comment>
<dbReference type="EMBL" id="GEBQ01030199">
    <property type="protein sequence ID" value="JAT09778.1"/>
    <property type="molecule type" value="Transcribed_RNA"/>
</dbReference>